<dbReference type="AlphaFoldDB" id="A0A835UZ94"/>
<sequence length="62" mass="6773">MLNLDNSYKPGPSVVDGPNITTDMKFQNSRQAIARDDLQPETIVSSASQPSPPDQEIKQNTS</sequence>
<name>A0A835UZ94_VANPL</name>
<evidence type="ECO:0000313" key="2">
    <source>
        <dbReference type="EMBL" id="KAG0479138.1"/>
    </source>
</evidence>
<evidence type="ECO:0000313" key="3">
    <source>
        <dbReference type="Proteomes" id="UP000639772"/>
    </source>
</evidence>
<reference evidence="2 3" key="1">
    <citation type="journal article" date="2020" name="Nat. Food">
        <title>A phased Vanilla planifolia genome enables genetic improvement of flavour and production.</title>
        <authorList>
            <person name="Hasing T."/>
            <person name="Tang H."/>
            <person name="Brym M."/>
            <person name="Khazi F."/>
            <person name="Huang T."/>
            <person name="Chambers A.H."/>
        </authorList>
    </citation>
    <scope>NUCLEOTIDE SEQUENCE [LARGE SCALE GENOMIC DNA]</scope>
    <source>
        <tissue evidence="2">Leaf</tissue>
    </source>
</reference>
<feature type="region of interest" description="Disordered" evidence="1">
    <location>
        <begin position="1"/>
        <end position="22"/>
    </location>
</feature>
<evidence type="ECO:0000256" key="1">
    <source>
        <dbReference type="SAM" id="MobiDB-lite"/>
    </source>
</evidence>
<comment type="caution">
    <text evidence="2">The sequence shown here is derived from an EMBL/GenBank/DDBJ whole genome shotgun (WGS) entry which is preliminary data.</text>
</comment>
<proteinExistence type="predicted"/>
<feature type="region of interest" description="Disordered" evidence="1">
    <location>
        <begin position="34"/>
        <end position="62"/>
    </location>
</feature>
<organism evidence="2 3">
    <name type="scientific">Vanilla planifolia</name>
    <name type="common">Vanilla</name>
    <dbReference type="NCBI Taxonomy" id="51239"/>
    <lineage>
        <taxon>Eukaryota</taxon>
        <taxon>Viridiplantae</taxon>
        <taxon>Streptophyta</taxon>
        <taxon>Embryophyta</taxon>
        <taxon>Tracheophyta</taxon>
        <taxon>Spermatophyta</taxon>
        <taxon>Magnoliopsida</taxon>
        <taxon>Liliopsida</taxon>
        <taxon>Asparagales</taxon>
        <taxon>Orchidaceae</taxon>
        <taxon>Vanilloideae</taxon>
        <taxon>Vanilleae</taxon>
        <taxon>Vanilla</taxon>
    </lineage>
</organism>
<accession>A0A835UZ94</accession>
<protein>
    <submittedName>
        <fullName evidence="2">Uncharacterized protein</fullName>
    </submittedName>
</protein>
<dbReference type="Proteomes" id="UP000639772">
    <property type="component" value="Chromosome 6"/>
</dbReference>
<dbReference type="EMBL" id="JADCNM010000006">
    <property type="protein sequence ID" value="KAG0479138.1"/>
    <property type="molecule type" value="Genomic_DNA"/>
</dbReference>
<gene>
    <name evidence="2" type="ORF">HPP92_013857</name>
</gene>